<evidence type="ECO:0000313" key="1">
    <source>
        <dbReference type="EMBL" id="NML65399.1"/>
    </source>
</evidence>
<comment type="caution">
    <text evidence="1">The sequence shown here is derived from an EMBL/GenBank/DDBJ whole genome shotgun (WGS) entry which is preliminary data.</text>
</comment>
<evidence type="ECO:0000313" key="2">
    <source>
        <dbReference type="Proteomes" id="UP000559626"/>
    </source>
</evidence>
<accession>A0A7Y0FMG6</accession>
<sequence>MLYRVLYLVSSADLHLLEIQRLNLPATAPNSEVYQWLHYVPASNQLTPLTFVSMHSAPPFEERQFKQGELRFSNIEGIFQPAGTRQAIALQRDFLFELPPLLAEQLSQQL</sequence>
<dbReference type="AlphaFoldDB" id="A0A7Y0FMG6"/>
<reference evidence="1 2" key="1">
    <citation type="submission" date="2020-04" db="EMBL/GenBank/DDBJ databases">
        <title>Hymenobacter polaris sp. nov., isolated from Arctic soil.</title>
        <authorList>
            <person name="Dahal R.H."/>
        </authorList>
    </citation>
    <scope>NUCLEOTIDE SEQUENCE [LARGE SCALE GENOMIC DNA]</scope>
    <source>
        <strain evidence="1 2">RP-2-7</strain>
    </source>
</reference>
<keyword evidence="2" id="KW-1185">Reference proteome</keyword>
<name>A0A7Y0FMG6_9BACT</name>
<dbReference type="Proteomes" id="UP000559626">
    <property type="component" value="Unassembled WGS sequence"/>
</dbReference>
<organism evidence="1 2">
    <name type="scientific">Hymenobacter polaris</name>
    <dbReference type="NCBI Taxonomy" id="2682546"/>
    <lineage>
        <taxon>Bacteria</taxon>
        <taxon>Pseudomonadati</taxon>
        <taxon>Bacteroidota</taxon>
        <taxon>Cytophagia</taxon>
        <taxon>Cytophagales</taxon>
        <taxon>Hymenobacteraceae</taxon>
        <taxon>Hymenobacter</taxon>
    </lineage>
</organism>
<dbReference type="RefSeq" id="WP_169530670.1">
    <property type="nucleotide sequence ID" value="NZ_JABBGH010000001.1"/>
</dbReference>
<dbReference type="EMBL" id="JABBGH010000001">
    <property type="protein sequence ID" value="NML65399.1"/>
    <property type="molecule type" value="Genomic_DNA"/>
</dbReference>
<protein>
    <submittedName>
        <fullName evidence="1">Uncharacterized protein</fullName>
    </submittedName>
</protein>
<gene>
    <name evidence="1" type="ORF">HHL22_09305</name>
</gene>
<proteinExistence type="predicted"/>